<comment type="caution">
    <text evidence="1">The sequence shown here is derived from an EMBL/GenBank/DDBJ whole genome shotgun (WGS) entry which is preliminary data.</text>
</comment>
<gene>
    <name evidence="1" type="ORF">GMARGA_LOCUS12178</name>
</gene>
<keyword evidence="2" id="KW-1185">Reference proteome</keyword>
<accession>A0ABN7UZS5</accession>
<dbReference type="EMBL" id="CAJVQB010007363">
    <property type="protein sequence ID" value="CAG8701938.1"/>
    <property type="molecule type" value="Genomic_DNA"/>
</dbReference>
<evidence type="ECO:0000313" key="2">
    <source>
        <dbReference type="Proteomes" id="UP000789901"/>
    </source>
</evidence>
<dbReference type="Proteomes" id="UP000789901">
    <property type="component" value="Unassembled WGS sequence"/>
</dbReference>
<sequence>MNIFTNLQDCSDNIYKLFGEELANAEHKLNTIDFENFCDLLHNSVENALNSFIKWIENWVHLPLCIC</sequence>
<name>A0ABN7UZS5_GIGMA</name>
<reference evidence="1 2" key="1">
    <citation type="submission" date="2021-06" db="EMBL/GenBank/DDBJ databases">
        <authorList>
            <person name="Kallberg Y."/>
            <person name="Tangrot J."/>
            <person name="Rosling A."/>
        </authorList>
    </citation>
    <scope>NUCLEOTIDE SEQUENCE [LARGE SCALE GENOMIC DNA]</scope>
    <source>
        <strain evidence="1 2">120-4 pot B 10/14</strain>
    </source>
</reference>
<protein>
    <submittedName>
        <fullName evidence="1">36595_t:CDS:1</fullName>
    </submittedName>
</protein>
<organism evidence="1 2">
    <name type="scientific">Gigaspora margarita</name>
    <dbReference type="NCBI Taxonomy" id="4874"/>
    <lineage>
        <taxon>Eukaryota</taxon>
        <taxon>Fungi</taxon>
        <taxon>Fungi incertae sedis</taxon>
        <taxon>Mucoromycota</taxon>
        <taxon>Glomeromycotina</taxon>
        <taxon>Glomeromycetes</taxon>
        <taxon>Diversisporales</taxon>
        <taxon>Gigasporaceae</taxon>
        <taxon>Gigaspora</taxon>
    </lineage>
</organism>
<evidence type="ECO:0000313" key="1">
    <source>
        <dbReference type="EMBL" id="CAG8701938.1"/>
    </source>
</evidence>
<proteinExistence type="predicted"/>